<evidence type="ECO:0000313" key="3">
    <source>
        <dbReference type="EMBL" id="QVL32999.1"/>
    </source>
</evidence>
<organism evidence="3 4">
    <name type="scientific">Telmatocola sphagniphila</name>
    <dbReference type="NCBI Taxonomy" id="1123043"/>
    <lineage>
        <taxon>Bacteria</taxon>
        <taxon>Pseudomonadati</taxon>
        <taxon>Planctomycetota</taxon>
        <taxon>Planctomycetia</taxon>
        <taxon>Gemmatales</taxon>
        <taxon>Gemmataceae</taxon>
    </lineage>
</organism>
<evidence type="ECO:0000256" key="2">
    <source>
        <dbReference type="SAM" id="SignalP"/>
    </source>
</evidence>
<evidence type="ECO:0000313" key="4">
    <source>
        <dbReference type="Proteomes" id="UP000676194"/>
    </source>
</evidence>
<dbReference type="Gene3D" id="1.25.40.10">
    <property type="entry name" value="Tetratricopeptide repeat domain"/>
    <property type="match status" value="1"/>
</dbReference>
<sequence length="1095" mass="123788">MRRLSGILLLVLLIQNAPVAAEAPPYIDFIRGLRNEGLPDLALEYIRKIRPSAPADILDDLSLEYARTMMELAGVELDEGKRSLLLSQARAEFDSFLKKNANHPEANVELAKLTSYLARSQLLKSRRSEDEVSKNTEAEKARPMFENAATRFQKSTKLLDEEIKKVRAEKKGTWQARIRLLQDAQAKSHLDEMINLYNISETYLRNDQKDLLAKANALKKARSGFSAIYESNEVVDRTGWIAAAWYYHISVLMNEPQVALKTYETLLKNRPDPLASDGVRLVRYFKIRDTFEGRDDGSKAAGDVLLNTLTMASSWLKDYGSFRNTPEGLGIRFIQGICYQNLADKENGIRRDKNNKVLSITPAANTNLQEALHIYKELTDLDNEYYDKSSRRKQEILLLLADSEGKAGEVQPSSINSFDKAVIQAQIQEARLLVFLRKQEDRSSPEGKKRVADEEKLRIGKAISYLERALQIVSPKDSTRDVFDARYFLTRCYLYGGQPMSAAVYGENLARNNLRLPKAASACSLAVQGYNRSAAEAIASGEAGKTLAEVDIERLKKLAQYMDVTWPDDTATDDARELWAYYTARDKKYTEAISIYQKIRPNYAGIYLARLQQGGSLFSLIREDVESSRLKAFVPGQIKKYSSYWNDTLTSLRNLPEPNPNLDSTEASHYFLARMQLCQLLMLEGKEYAEIQKIADAAQKLLATSASFTNKNAEKNELLYSIKAMHLNGIQGQIATLIQEGNQSKVSELIKAPLQEIQKEINERADPKNKEKLTALEAVPTFDRYTRGERDILIIALRAAIQENKLEDANGLLNTLEKSGGSVESRVANLRSLVGTVRTQFESLRKAGKAEEEKQLVEGFSKFLDQIASQPKLPTTMTLFLAQGYASIDLNAKSVELLENLLKSLPEPTGNDPSDTKTKTYRQIQYTLAKTYRQAKNYEKAKEYLEKLIGTGQAKGPFFSSIEARKERAYLYEDQGDFRNGVAYWTTMARMFGEPLPPPNPKNDSDARKRSLYFDLFFEAQRCSAKAYNSLDKNKSAKQIDDGFGKIAQRFYDMENKNPDLSTTLKDKMRDLMEENKILQDKYKALGGKLLETSN</sequence>
<dbReference type="Proteomes" id="UP000676194">
    <property type="component" value="Chromosome"/>
</dbReference>
<evidence type="ECO:0000256" key="1">
    <source>
        <dbReference type="SAM" id="Coils"/>
    </source>
</evidence>
<proteinExistence type="predicted"/>
<evidence type="ECO:0008006" key="5">
    <source>
        <dbReference type="Google" id="ProtNLM"/>
    </source>
</evidence>
<dbReference type="AlphaFoldDB" id="A0A8E6B7N4"/>
<dbReference type="KEGG" id="tsph:KIH39_03530"/>
<dbReference type="RefSeq" id="WP_213497889.1">
    <property type="nucleotide sequence ID" value="NZ_CP074694.1"/>
</dbReference>
<accession>A0A8E6B7N4</accession>
<feature type="coiled-coil region" evidence="1">
    <location>
        <begin position="1062"/>
        <end position="1089"/>
    </location>
</feature>
<keyword evidence="2" id="KW-0732">Signal</keyword>
<feature type="chain" id="PRO_5034536046" description="Tetratricopeptide repeat protein" evidence="2">
    <location>
        <begin position="24"/>
        <end position="1095"/>
    </location>
</feature>
<keyword evidence="1" id="KW-0175">Coiled coil</keyword>
<feature type="signal peptide" evidence="2">
    <location>
        <begin position="1"/>
        <end position="23"/>
    </location>
</feature>
<keyword evidence="4" id="KW-1185">Reference proteome</keyword>
<dbReference type="InterPro" id="IPR011990">
    <property type="entry name" value="TPR-like_helical_dom_sf"/>
</dbReference>
<reference evidence="3" key="1">
    <citation type="submission" date="2021-05" db="EMBL/GenBank/DDBJ databases">
        <title>Complete genome sequence of the cellulolytic planctomycete Telmatocola sphagniphila SP2T and characterization of the first cellulase from planctomycetes.</title>
        <authorList>
            <person name="Rakitin A.L."/>
            <person name="Beletsky A.V."/>
            <person name="Naumoff D.G."/>
            <person name="Kulichevskaya I.S."/>
            <person name="Mardanov A.V."/>
            <person name="Ravin N.V."/>
            <person name="Dedysh S.N."/>
        </authorList>
    </citation>
    <scope>NUCLEOTIDE SEQUENCE</scope>
    <source>
        <strain evidence="3">SP2T</strain>
    </source>
</reference>
<dbReference type="EMBL" id="CP074694">
    <property type="protein sequence ID" value="QVL32999.1"/>
    <property type="molecule type" value="Genomic_DNA"/>
</dbReference>
<dbReference type="SUPFAM" id="SSF48452">
    <property type="entry name" value="TPR-like"/>
    <property type="match status" value="1"/>
</dbReference>
<protein>
    <recommendedName>
        <fullName evidence="5">Tetratricopeptide repeat protein</fullName>
    </recommendedName>
</protein>
<name>A0A8E6B7N4_9BACT</name>
<gene>
    <name evidence="3" type="ORF">KIH39_03530</name>
</gene>